<proteinExistence type="predicted"/>
<gene>
    <name evidence="5" type="ORF">CUJ84_Chr001931</name>
</gene>
<dbReference type="SUPFAM" id="SSF46689">
    <property type="entry name" value="Homeodomain-like"/>
    <property type="match status" value="2"/>
</dbReference>
<keyword evidence="3" id="KW-0804">Transcription</keyword>
<evidence type="ECO:0000259" key="4">
    <source>
        <dbReference type="PROSITE" id="PS01124"/>
    </source>
</evidence>
<dbReference type="EMBL" id="CP025012">
    <property type="protein sequence ID" value="AUW42302.1"/>
    <property type="molecule type" value="Genomic_DNA"/>
</dbReference>
<dbReference type="SMART" id="SM00342">
    <property type="entry name" value="HTH_ARAC"/>
    <property type="match status" value="1"/>
</dbReference>
<evidence type="ECO:0000256" key="2">
    <source>
        <dbReference type="ARBA" id="ARBA00023125"/>
    </source>
</evidence>
<keyword evidence="2 5" id="KW-0238">DNA-binding</keyword>
<dbReference type="Pfam" id="PF12833">
    <property type="entry name" value="HTH_18"/>
    <property type="match status" value="1"/>
</dbReference>
<dbReference type="GO" id="GO:0003700">
    <property type="term" value="F:DNA-binding transcription factor activity"/>
    <property type="evidence" value="ECO:0007669"/>
    <property type="project" value="InterPro"/>
</dbReference>
<evidence type="ECO:0000313" key="6">
    <source>
        <dbReference type="Proteomes" id="UP000238523"/>
    </source>
</evidence>
<sequence>MDHHDPSPAMHAPSSKNAIMLASRVDLLSQILAMVSLHGEIVFTVELSQPWALRFHPGAAYFFIVLEGGLTVVNDQGHALQVATGDLIMLPRGLGHGLSDGECATEADLAALMAAQVTAEKLNVSHGGGGQQTKLIAGAFRFESASVPWLVSALPSVIHIPKASGETAGWAEGLGYFMMKEAQEVYPGASIMISRLIDVLVISILRSWVRIERGGNVGWLGALGDARISRALKAIHDEPYRRWTVLDLARVAGLSRSGFAARFTALVKEAPLSYHSRWRLTLALGLMRQPDAKVGSVARQVGYDSEAAFSRAFKAQFGFAPMNAKSTTIQDR</sequence>
<dbReference type="InterPro" id="IPR014710">
    <property type="entry name" value="RmlC-like_jellyroll"/>
</dbReference>
<dbReference type="Gene3D" id="2.60.120.10">
    <property type="entry name" value="Jelly Rolls"/>
    <property type="match status" value="1"/>
</dbReference>
<reference evidence="5 6" key="1">
    <citation type="submission" date="2017-11" db="EMBL/GenBank/DDBJ databases">
        <title>Complete genome of Rhizobium leguminosarum Norway, an ineffective micro-symbiont.</title>
        <authorList>
            <person name="Hoffrichter A."/>
            <person name="Liang J."/>
            <person name="Brachmann A."/>
            <person name="Marin M."/>
        </authorList>
    </citation>
    <scope>NUCLEOTIDE SEQUENCE [LARGE SCALE GENOMIC DNA]</scope>
    <source>
        <strain evidence="5 6">Norway</strain>
    </source>
</reference>
<dbReference type="PANTHER" id="PTHR46796:SF7">
    <property type="entry name" value="ARAC FAMILY TRANSCRIPTIONAL REGULATOR"/>
    <property type="match status" value="1"/>
</dbReference>
<dbReference type="InterPro" id="IPR011051">
    <property type="entry name" value="RmlC_Cupin_sf"/>
</dbReference>
<dbReference type="InterPro" id="IPR050204">
    <property type="entry name" value="AraC_XylS_family_regulators"/>
</dbReference>
<dbReference type="InterPro" id="IPR032783">
    <property type="entry name" value="AraC_lig"/>
</dbReference>
<keyword evidence="1" id="KW-0805">Transcription regulation</keyword>
<organism evidence="5 6">
    <name type="scientific">Rhizobium leguminosarum</name>
    <dbReference type="NCBI Taxonomy" id="384"/>
    <lineage>
        <taxon>Bacteria</taxon>
        <taxon>Pseudomonadati</taxon>
        <taxon>Pseudomonadota</taxon>
        <taxon>Alphaproteobacteria</taxon>
        <taxon>Hyphomicrobiales</taxon>
        <taxon>Rhizobiaceae</taxon>
        <taxon>Rhizobium/Agrobacterium group</taxon>
        <taxon>Rhizobium</taxon>
    </lineage>
</organism>
<dbReference type="Proteomes" id="UP000238523">
    <property type="component" value="Chromosome"/>
</dbReference>
<dbReference type="PROSITE" id="PS00041">
    <property type="entry name" value="HTH_ARAC_FAMILY_1"/>
    <property type="match status" value="1"/>
</dbReference>
<name>A0A2K9Z222_RHILE</name>
<evidence type="ECO:0000313" key="5">
    <source>
        <dbReference type="EMBL" id="AUW42302.1"/>
    </source>
</evidence>
<dbReference type="Pfam" id="PF12852">
    <property type="entry name" value="Cupin_6"/>
    <property type="match status" value="1"/>
</dbReference>
<evidence type="ECO:0000256" key="1">
    <source>
        <dbReference type="ARBA" id="ARBA00023015"/>
    </source>
</evidence>
<dbReference type="PROSITE" id="PS01124">
    <property type="entry name" value="HTH_ARAC_FAMILY_2"/>
    <property type="match status" value="1"/>
</dbReference>
<dbReference type="SUPFAM" id="SSF51182">
    <property type="entry name" value="RmlC-like cupins"/>
    <property type="match status" value="1"/>
</dbReference>
<dbReference type="PANTHER" id="PTHR46796">
    <property type="entry name" value="HTH-TYPE TRANSCRIPTIONAL ACTIVATOR RHAS-RELATED"/>
    <property type="match status" value="1"/>
</dbReference>
<feature type="domain" description="HTH araC/xylS-type" evidence="4">
    <location>
        <begin position="229"/>
        <end position="327"/>
    </location>
</feature>
<dbReference type="InterPro" id="IPR009057">
    <property type="entry name" value="Homeodomain-like_sf"/>
</dbReference>
<dbReference type="InterPro" id="IPR018062">
    <property type="entry name" value="HTH_AraC-typ_CS"/>
</dbReference>
<dbReference type="GO" id="GO:0043565">
    <property type="term" value="F:sequence-specific DNA binding"/>
    <property type="evidence" value="ECO:0007669"/>
    <property type="project" value="InterPro"/>
</dbReference>
<protein>
    <submittedName>
        <fullName evidence="5">DNA-binding domain-containing protein, AraC-type</fullName>
    </submittedName>
</protein>
<accession>A0A2K9Z222</accession>
<dbReference type="AlphaFoldDB" id="A0A2K9Z222"/>
<evidence type="ECO:0000256" key="3">
    <source>
        <dbReference type="ARBA" id="ARBA00023163"/>
    </source>
</evidence>
<dbReference type="InterPro" id="IPR018060">
    <property type="entry name" value="HTH_AraC"/>
</dbReference>
<dbReference type="Gene3D" id="1.10.10.60">
    <property type="entry name" value="Homeodomain-like"/>
    <property type="match status" value="1"/>
</dbReference>